<feature type="compositionally biased region" description="Acidic residues" evidence="1">
    <location>
        <begin position="44"/>
        <end position="80"/>
    </location>
</feature>
<evidence type="ECO:0000313" key="3">
    <source>
        <dbReference type="Proteomes" id="UP000593567"/>
    </source>
</evidence>
<evidence type="ECO:0000313" key="2">
    <source>
        <dbReference type="EMBL" id="KAF6034136.1"/>
    </source>
</evidence>
<dbReference type="EMBL" id="VXIV02001145">
    <property type="protein sequence ID" value="KAF6034136.1"/>
    <property type="molecule type" value="Genomic_DNA"/>
</dbReference>
<feature type="region of interest" description="Disordered" evidence="1">
    <location>
        <begin position="1"/>
        <end position="127"/>
    </location>
</feature>
<dbReference type="AlphaFoldDB" id="A0A7J7K9A5"/>
<evidence type="ECO:0000256" key="1">
    <source>
        <dbReference type="SAM" id="MobiDB-lite"/>
    </source>
</evidence>
<organism evidence="2 3">
    <name type="scientific">Bugula neritina</name>
    <name type="common">Brown bryozoan</name>
    <name type="synonym">Sertularia neritina</name>
    <dbReference type="NCBI Taxonomy" id="10212"/>
    <lineage>
        <taxon>Eukaryota</taxon>
        <taxon>Metazoa</taxon>
        <taxon>Spiralia</taxon>
        <taxon>Lophotrochozoa</taxon>
        <taxon>Bryozoa</taxon>
        <taxon>Gymnolaemata</taxon>
        <taxon>Cheilostomatida</taxon>
        <taxon>Flustrina</taxon>
        <taxon>Buguloidea</taxon>
        <taxon>Bugulidae</taxon>
        <taxon>Bugula</taxon>
    </lineage>
</organism>
<dbReference type="Proteomes" id="UP000593567">
    <property type="component" value="Unassembled WGS sequence"/>
</dbReference>
<sequence length="548" mass="61190">MDTSPTPGSTGAEATGPPETPAAESASTETPETVAEEIVTVEIVTEEIVTEEIVTEETVTEETVTDETVTEETVTDETVTDETPAAETASSQESETDSLGSTLGSGSSDADTAISNPNQADASSTSPTVKFDATTGLVVESAHASSHLFLRSISDLNRIFIKSAYKYIPESSSQDKSSRSWSKLSHEGFNVMWLVMDQSLNTRLLFYVNEEQAALSLTNKEGELLLNARGGLLYFFYRLDIYSASEQLIGFADGRTMTNATSDELFNVVRSDSSDDPNPFTVITMCDAKTDKAFCQIKEESGTAEIVFLHPCKVTQKLMFMIYGLKSALSAYNLHSEVIHTVSELPEDSKDSMDELLKFITQKITIKPALRETREKVYYNLVDMRHQVILIFVCKTASLNEINYDVMNGHSRVLFKVIENWTEQDAFRVYDSETNELIGWFKERKIYGTEIDRPILSTVSYPQGPIRFLDPTDESKAELRPGETDCTLGMSPSLPPTHKALVLAYVARYVHAVMHLFLQVKIPVCAEYEDLYKLYKKFDWKLMNNRLE</sequence>
<comment type="caution">
    <text evidence="2">The sequence shown here is derived from an EMBL/GenBank/DDBJ whole genome shotgun (WGS) entry which is preliminary data.</text>
</comment>
<proteinExistence type="predicted"/>
<feature type="compositionally biased region" description="Low complexity" evidence="1">
    <location>
        <begin position="97"/>
        <end position="112"/>
    </location>
</feature>
<name>A0A7J7K9A5_BUGNE</name>
<protein>
    <submittedName>
        <fullName evidence="2">Uncharacterized protein</fullName>
    </submittedName>
</protein>
<gene>
    <name evidence="2" type="ORF">EB796_007556</name>
</gene>
<accession>A0A7J7K9A5</accession>
<feature type="compositionally biased region" description="Low complexity" evidence="1">
    <location>
        <begin position="10"/>
        <end position="43"/>
    </location>
</feature>
<feature type="compositionally biased region" description="Polar residues" evidence="1">
    <location>
        <begin position="113"/>
        <end position="127"/>
    </location>
</feature>
<keyword evidence="3" id="KW-1185">Reference proteome</keyword>
<reference evidence="2" key="1">
    <citation type="submission" date="2020-06" db="EMBL/GenBank/DDBJ databases">
        <title>Draft genome of Bugula neritina, a colonial animal packing powerful symbionts and potential medicines.</title>
        <authorList>
            <person name="Rayko M."/>
        </authorList>
    </citation>
    <scope>NUCLEOTIDE SEQUENCE [LARGE SCALE GENOMIC DNA]</scope>
    <source>
        <strain evidence="2">Kwan_BN1</strain>
    </source>
</reference>